<feature type="domain" description="Methionyl/Valyl/Leucyl/Isoleucyl-tRNA synthetase anticodon-binding" evidence="10">
    <location>
        <begin position="613"/>
        <end position="726"/>
    </location>
</feature>
<keyword evidence="4" id="KW-0547">Nucleotide-binding</keyword>
<evidence type="ECO:0000256" key="2">
    <source>
        <dbReference type="ARBA" id="ARBA00013165"/>
    </source>
</evidence>
<dbReference type="SUPFAM" id="SSF52374">
    <property type="entry name" value="Nucleotidylyl transferase"/>
    <property type="match status" value="1"/>
</dbReference>
<dbReference type="PRINTS" id="PR00984">
    <property type="entry name" value="TRNASYNTHILE"/>
</dbReference>
<proteinExistence type="inferred from homology"/>
<dbReference type="Pfam" id="PF00133">
    <property type="entry name" value="tRNA-synt_1"/>
    <property type="match status" value="1"/>
</dbReference>
<evidence type="ECO:0000256" key="6">
    <source>
        <dbReference type="ARBA" id="ARBA00022917"/>
    </source>
</evidence>
<name>A0A1I8IVB0_9PLAT</name>
<evidence type="ECO:0000256" key="4">
    <source>
        <dbReference type="ARBA" id="ARBA00022741"/>
    </source>
</evidence>
<dbReference type="InterPro" id="IPR009080">
    <property type="entry name" value="tRNAsynth_Ia_anticodon-bd"/>
</dbReference>
<evidence type="ECO:0000313" key="11">
    <source>
        <dbReference type="Proteomes" id="UP000095280"/>
    </source>
</evidence>
<dbReference type="Gene3D" id="1.10.730.20">
    <property type="match status" value="1"/>
</dbReference>
<dbReference type="GO" id="GO:0032543">
    <property type="term" value="P:mitochondrial translation"/>
    <property type="evidence" value="ECO:0007669"/>
    <property type="project" value="TreeGrafter"/>
</dbReference>
<dbReference type="InterPro" id="IPR013155">
    <property type="entry name" value="M/V/L/I-tRNA-synth_anticd-bd"/>
</dbReference>
<dbReference type="EC" id="6.1.1.5" evidence="2"/>
<dbReference type="InterPro" id="IPR014729">
    <property type="entry name" value="Rossmann-like_a/b/a_fold"/>
</dbReference>
<dbReference type="Proteomes" id="UP000095280">
    <property type="component" value="Unplaced"/>
</dbReference>
<dbReference type="SUPFAM" id="SSF50677">
    <property type="entry name" value="ValRS/IleRS/LeuRS editing domain"/>
    <property type="match status" value="1"/>
</dbReference>
<dbReference type="GO" id="GO:0004822">
    <property type="term" value="F:isoleucine-tRNA ligase activity"/>
    <property type="evidence" value="ECO:0007669"/>
    <property type="project" value="UniProtKB-EC"/>
</dbReference>
<feature type="domain" description="Aminoacyl-tRNA synthetase class Ia" evidence="9">
    <location>
        <begin position="37"/>
        <end position="549"/>
    </location>
</feature>
<dbReference type="InterPro" id="IPR002301">
    <property type="entry name" value="Ile-tRNA-ligase"/>
</dbReference>
<dbReference type="PANTHER" id="PTHR42765:SF1">
    <property type="entry name" value="ISOLEUCINE--TRNA LIGASE, MITOCHONDRIAL"/>
    <property type="match status" value="1"/>
</dbReference>
<dbReference type="GO" id="GO:0005739">
    <property type="term" value="C:mitochondrion"/>
    <property type="evidence" value="ECO:0007669"/>
    <property type="project" value="TreeGrafter"/>
</dbReference>
<keyword evidence="6" id="KW-0648">Protein biosynthesis</keyword>
<reference evidence="12" key="1">
    <citation type="submission" date="2016-11" db="UniProtKB">
        <authorList>
            <consortium name="WormBaseParasite"/>
        </authorList>
    </citation>
    <scope>IDENTIFICATION</scope>
</reference>
<dbReference type="InterPro" id="IPR002300">
    <property type="entry name" value="aa-tRNA-synth_Ia"/>
</dbReference>
<dbReference type="Gene3D" id="3.40.50.620">
    <property type="entry name" value="HUPs"/>
    <property type="match status" value="2"/>
</dbReference>
<dbReference type="GO" id="GO:0005524">
    <property type="term" value="F:ATP binding"/>
    <property type="evidence" value="ECO:0007669"/>
    <property type="project" value="UniProtKB-KW"/>
</dbReference>
<dbReference type="InterPro" id="IPR009008">
    <property type="entry name" value="Val/Leu/Ile-tRNA-synth_edit"/>
</dbReference>
<evidence type="ECO:0000256" key="3">
    <source>
        <dbReference type="ARBA" id="ARBA00022598"/>
    </source>
</evidence>
<evidence type="ECO:0000313" key="12">
    <source>
        <dbReference type="WBParaSite" id="maker-uti_cns_0017196-snap-gene-0.2-mRNA-1"/>
    </source>
</evidence>
<evidence type="ECO:0000256" key="5">
    <source>
        <dbReference type="ARBA" id="ARBA00022840"/>
    </source>
</evidence>
<keyword evidence="3" id="KW-0436">Ligase</keyword>
<evidence type="ECO:0000256" key="8">
    <source>
        <dbReference type="ARBA" id="ARBA00032665"/>
    </source>
</evidence>
<keyword evidence="7" id="KW-0030">Aminoacyl-tRNA synthetase</keyword>
<dbReference type="InterPro" id="IPR050081">
    <property type="entry name" value="Ile-tRNA_ligase"/>
</dbReference>
<dbReference type="SUPFAM" id="SSF47323">
    <property type="entry name" value="Anticodon-binding domain of a subclass of class I aminoacyl-tRNA synthetases"/>
    <property type="match status" value="1"/>
</dbReference>
<evidence type="ECO:0000256" key="1">
    <source>
        <dbReference type="ARBA" id="ARBA00005594"/>
    </source>
</evidence>
<dbReference type="GO" id="GO:0002161">
    <property type="term" value="F:aminoacyl-tRNA deacylase activity"/>
    <property type="evidence" value="ECO:0007669"/>
    <property type="project" value="InterPro"/>
</dbReference>
<protein>
    <recommendedName>
        <fullName evidence="2">isoleucine--tRNA ligase</fullName>
        <ecNumber evidence="2">6.1.1.5</ecNumber>
    </recommendedName>
    <alternativeName>
        <fullName evidence="8">Isoleucyl-tRNA synthetase</fullName>
    </alternativeName>
</protein>
<dbReference type="GO" id="GO:0006428">
    <property type="term" value="P:isoleucyl-tRNA aminoacylation"/>
    <property type="evidence" value="ECO:0007669"/>
    <property type="project" value="InterPro"/>
</dbReference>
<dbReference type="Gene3D" id="3.90.740.10">
    <property type="entry name" value="Valyl/Leucyl/Isoleucyl-tRNA synthetase, editing domain"/>
    <property type="match status" value="1"/>
</dbReference>
<keyword evidence="11" id="KW-1185">Reference proteome</keyword>
<accession>A0A1I8IVB0</accession>
<dbReference type="PANTHER" id="PTHR42765">
    <property type="entry name" value="SOLEUCYL-TRNA SYNTHETASE"/>
    <property type="match status" value="1"/>
</dbReference>
<comment type="similarity">
    <text evidence="1">Belongs to the class-I aminoacyl-tRNA synthetase family.</text>
</comment>
<sequence>ALLACSVGLDLRQCQSPPLTELTINKRISPRSAHPPRAFADQCIAEQRLAFQHWGVLSASAEHYETKSPGYVARQLLAFDRLHSLGLVYRSFLPVHWSDSSATALAEAELVYRDDHRSDSAFVLMPLIRLSADASAPEALRDSEGSSSRGITCWFGPPRRGLCRPTPLSLWAPACATRAAPSARRSDRCCRSQLARLRWRGGGGGGGGGVELGEPLAEFPADALIGATYRHPFSNAECPVLPSDHVTEDKGTGLVHVAPAHGREDFQLGIKFKLPLVSMVTEAGRFGGPGLSESLEELNGRHCLTEGSGAVLDLLRRRSLLAHTEALVHSYPYDWRTGRPVMLRASSQWFLDTAGLRDRALTALDTVRILPDREAGAMRAFVAARPYWCISRQRVHGVPIPVLYDESTGDPVYDSQLTRRFAEHVAETGSADSWFELSADQLAEKFGSSELRHRRLKKSGDIFDIWMDSGLSWAVAGEAGDLDADGQASLCVEGQDQFRGWFSSSLLLSVALTGRPPYKSLAVHGFTVDETGRKMSKSVGNVVDPEQVGTWERGVEAPASPSDRRSATGFWPPPDGHVKRLRSHLRFLLGCVSDLPLSETVRTAICHPADAGYLALLADFVRSIEAAFDACDTGAVCRQLEQLLSQAAGPYLAAVKHRLYCFPADSPDRRSAQAALWQSLRAITMATAPVLPHLAEEVYAALPVDGFGGRPAESPTSVCLEAWQFPDLSDSSDSRTLLGRQLLALFRLRSAAFAGSDEFAQAASAAARLSLAPLSAGWELLLANDALPWRPEAKEDPRFGRLAETLRCSSVRVVRATEFESLRAADRRVLTDCDLGDVGVLVEEVRPDVSSDCPRCRRRVAKASAGDTCGDDELCQQCADFLLDGWASDAELYSRMLHLEFKPVAGS</sequence>
<dbReference type="WBParaSite" id="maker-uti_cns_0017196-snap-gene-0.2-mRNA-1">
    <property type="protein sequence ID" value="maker-uti_cns_0017196-snap-gene-0.2-mRNA-1"/>
    <property type="gene ID" value="maker-uti_cns_0017196-snap-gene-0.2"/>
</dbReference>
<dbReference type="Pfam" id="PF08264">
    <property type="entry name" value="Anticodon_1"/>
    <property type="match status" value="1"/>
</dbReference>
<evidence type="ECO:0000259" key="9">
    <source>
        <dbReference type="Pfam" id="PF00133"/>
    </source>
</evidence>
<evidence type="ECO:0000256" key="7">
    <source>
        <dbReference type="ARBA" id="ARBA00023146"/>
    </source>
</evidence>
<evidence type="ECO:0000259" key="10">
    <source>
        <dbReference type="Pfam" id="PF08264"/>
    </source>
</evidence>
<keyword evidence="5" id="KW-0067">ATP-binding</keyword>
<organism evidence="11 12">
    <name type="scientific">Macrostomum lignano</name>
    <dbReference type="NCBI Taxonomy" id="282301"/>
    <lineage>
        <taxon>Eukaryota</taxon>
        <taxon>Metazoa</taxon>
        <taxon>Spiralia</taxon>
        <taxon>Lophotrochozoa</taxon>
        <taxon>Platyhelminthes</taxon>
        <taxon>Rhabditophora</taxon>
        <taxon>Macrostomorpha</taxon>
        <taxon>Macrostomida</taxon>
        <taxon>Macrostomidae</taxon>
        <taxon>Macrostomum</taxon>
    </lineage>
</organism>
<dbReference type="AlphaFoldDB" id="A0A1I8IVB0"/>